<dbReference type="PATRIC" id="fig|523850.10.peg.1605"/>
<feature type="domain" description="NADH:ubiquinone oxidoreductase 30kDa subunit" evidence="2">
    <location>
        <begin position="51"/>
        <end position="168"/>
    </location>
</feature>
<reference evidence="3 4" key="1">
    <citation type="journal article" date="2008" name="J. Bacteriol.">
        <title>The complete genome sequence of Thermococcus onnurineus NA1 reveals a mixed heterotrophic and carboxydotrophic metabolism.</title>
        <authorList>
            <person name="Lee H.S."/>
            <person name="Kang S.G."/>
            <person name="Bae S.S."/>
            <person name="Lim J.K."/>
            <person name="Cho Y."/>
            <person name="Kim Y.J."/>
            <person name="Jeon J.H."/>
            <person name="Cha S.S."/>
            <person name="Kwon K.K."/>
            <person name="Kim H.T."/>
            <person name="Park C.J."/>
            <person name="Lee H.W."/>
            <person name="Kim S.I."/>
            <person name="Chun J."/>
            <person name="Colwell R.R."/>
            <person name="Kim S.J."/>
            <person name="Lee J.H."/>
        </authorList>
    </citation>
    <scope>NUCLEOTIDE SEQUENCE [LARGE SCALE GENOMIC DNA]</scope>
    <source>
        <strain evidence="3 4">NA1</strain>
    </source>
</reference>
<dbReference type="AlphaFoldDB" id="B6YU97"/>
<evidence type="ECO:0000313" key="3">
    <source>
        <dbReference type="EMBL" id="ACJ17082.1"/>
    </source>
</evidence>
<dbReference type="STRING" id="523850.TON_1592"/>
<dbReference type="Proteomes" id="UP000002727">
    <property type="component" value="Chromosome"/>
</dbReference>
<protein>
    <submittedName>
        <fullName evidence="3">Membrane bound hydrogenase, NiFe-hydrogenase large subunit 1</fullName>
    </submittedName>
</protein>
<dbReference type="eggNOG" id="arCOG01552">
    <property type="taxonomic scope" value="Archaea"/>
</dbReference>
<dbReference type="KEGG" id="ton:TON_1592"/>
<keyword evidence="4" id="KW-1185">Reference proteome</keyword>
<dbReference type="Pfam" id="PF00329">
    <property type="entry name" value="Complex1_30kDa"/>
    <property type="match status" value="1"/>
</dbReference>
<dbReference type="PANTHER" id="PTHR10884">
    <property type="entry name" value="NADH DEHYDROGENASE UBIQUINONE IRON-SULFUR PROTEIN 3"/>
    <property type="match status" value="1"/>
</dbReference>
<sequence>MADDNRIMENVDNVREPTKEDTVAETIKSRFPNAHVEIRENKWGRKRVWVIVPREDYKALMKFLLELDPEAHYSIGIEQDYGEEIGYMSHILLHYDNAPAVSLLVDVRVPKDDPVIPDISDIFPIALQYEREAAEMMGIVFEGIPDSRRLFLPDDFPEGIYPLRLDEKGIPEEIVKNAGHPYYLKGGDK</sequence>
<dbReference type="GeneID" id="7018631"/>
<dbReference type="SMR" id="B6YU97"/>
<evidence type="ECO:0000313" key="4">
    <source>
        <dbReference type="Proteomes" id="UP000002727"/>
    </source>
</evidence>
<dbReference type="EMBL" id="CP000855">
    <property type="protein sequence ID" value="ACJ17082.1"/>
    <property type="molecule type" value="Genomic_DNA"/>
</dbReference>
<dbReference type="PANTHER" id="PTHR10884:SF14">
    <property type="entry name" value="NADH DEHYDROGENASE [UBIQUINONE] IRON-SULFUR PROTEIN 3, MITOCHONDRIAL"/>
    <property type="match status" value="1"/>
</dbReference>
<dbReference type="OrthoDB" id="43567at2157"/>
<gene>
    <name evidence="3" type="ordered locus">TON_1592</name>
</gene>
<evidence type="ECO:0000259" key="2">
    <source>
        <dbReference type="Pfam" id="PF00329"/>
    </source>
</evidence>
<dbReference type="InterPro" id="IPR001268">
    <property type="entry name" value="NADH_UbQ_OxRdtase_30kDa_su"/>
</dbReference>
<comment type="similarity">
    <text evidence="1">Belongs to the complex I 30 kDa subunit family.</text>
</comment>
<dbReference type="RefSeq" id="WP_012572554.1">
    <property type="nucleotide sequence ID" value="NC_011529.1"/>
</dbReference>
<dbReference type="HOGENOM" id="CLU_097415_1_0_2"/>
<dbReference type="SUPFAM" id="SSF143243">
    <property type="entry name" value="Nqo5-like"/>
    <property type="match status" value="1"/>
</dbReference>
<evidence type="ECO:0000256" key="1">
    <source>
        <dbReference type="ARBA" id="ARBA00007569"/>
    </source>
</evidence>
<dbReference type="GO" id="GO:0008137">
    <property type="term" value="F:NADH dehydrogenase (ubiquinone) activity"/>
    <property type="evidence" value="ECO:0007669"/>
    <property type="project" value="InterPro"/>
</dbReference>
<proteinExistence type="inferred from homology"/>
<dbReference type="Gene3D" id="3.30.460.80">
    <property type="entry name" value="NADH:ubiquinone oxidoreductase, 30kDa subunit"/>
    <property type="match status" value="1"/>
</dbReference>
<dbReference type="InterPro" id="IPR037232">
    <property type="entry name" value="NADH_quin_OxRdtase_su_C/D-like"/>
</dbReference>
<accession>B6YU97</accession>
<organism evidence="3 4">
    <name type="scientific">Thermococcus onnurineus (strain NA1)</name>
    <dbReference type="NCBI Taxonomy" id="523850"/>
    <lineage>
        <taxon>Archaea</taxon>
        <taxon>Methanobacteriati</taxon>
        <taxon>Methanobacteriota</taxon>
        <taxon>Thermococci</taxon>
        <taxon>Thermococcales</taxon>
        <taxon>Thermococcaceae</taxon>
        <taxon>Thermococcus</taxon>
    </lineage>
</organism>
<name>B6YU97_THEON</name>